<evidence type="ECO:0008006" key="3">
    <source>
        <dbReference type="Google" id="ProtNLM"/>
    </source>
</evidence>
<sequence>MQLLATWARHAPGRRLIFNAQNLTQVLLDKWCDYAPGLVAIRMSGGVVIGNEQISRRDALRQASSKIASTELLEFDDVVKGRSLDFPCIAGAKSQYLSALFTEKSPFAVKGKQEMLATLEQLNSYVARTDATRIEASFWDACALFATELMKNTQEHATSDAEGKPYAAHAEGLIIGWKEMSDRIFGGDFQSHASLREFWEREQVSFGQGDTGLRSIQMSFFDTGPGFVGRLTGKRVKVLDIEEEREIVLKGLRKHATSKRETGAGNGIPEVLEKLRQVGGLITIRTGRLRLFRAFAPGEDVELFAFEDWSPDELGEMAGSVVSILLPIRRP</sequence>
<organism evidence="1 2">
    <name type="scientific">Xanthomonas cerealis pv. cerealis</name>
    <dbReference type="NCBI Taxonomy" id="152263"/>
    <lineage>
        <taxon>Bacteria</taxon>
        <taxon>Pseudomonadati</taxon>
        <taxon>Pseudomonadota</taxon>
        <taxon>Gammaproteobacteria</taxon>
        <taxon>Lysobacterales</taxon>
        <taxon>Lysobacteraceae</taxon>
        <taxon>Xanthomonas</taxon>
        <taxon>Xanthomonas translucens group</taxon>
        <taxon>Xanthomonas cerealis</taxon>
    </lineage>
</organism>
<dbReference type="Proteomes" id="UP000319349">
    <property type="component" value="Chromosome"/>
</dbReference>
<dbReference type="RefSeq" id="WP_142741750.1">
    <property type="nucleotide sequence ID" value="NZ_CP038228.1"/>
</dbReference>
<name>A0A514E919_9XANT</name>
<evidence type="ECO:0000313" key="1">
    <source>
        <dbReference type="EMBL" id="QDI02519.1"/>
    </source>
</evidence>
<accession>A0A514E919</accession>
<reference evidence="1 2" key="1">
    <citation type="submission" date="2019-03" db="EMBL/GenBank/DDBJ databases">
        <title>Tal1 in Xanthomonas translucens pv. cerealis Contributes to Virulence in Bacterial Leaf Streak of Wheat.</title>
        <authorList>
            <person name="Shah S.M.A."/>
            <person name="Haq F."/>
            <person name="Ma W."/>
            <person name="Xu X."/>
            <person name="Wang S."/>
            <person name="Xu Z."/>
            <person name="Zou L."/>
            <person name="Zhu B."/>
            <person name="Chen G."/>
        </authorList>
    </citation>
    <scope>NUCLEOTIDE SEQUENCE [LARGE SCALE GENOMIC DNA]</scope>
    <source>
        <strain evidence="1 2">01</strain>
    </source>
</reference>
<keyword evidence="2" id="KW-1185">Reference proteome</keyword>
<evidence type="ECO:0000313" key="2">
    <source>
        <dbReference type="Proteomes" id="UP000319349"/>
    </source>
</evidence>
<dbReference type="EMBL" id="CP038228">
    <property type="protein sequence ID" value="QDI02519.1"/>
    <property type="molecule type" value="Genomic_DNA"/>
</dbReference>
<protein>
    <recommendedName>
        <fullName evidence="3">ATP-binding protein</fullName>
    </recommendedName>
</protein>
<dbReference type="AlphaFoldDB" id="A0A514E919"/>
<proteinExistence type="predicted"/>
<gene>
    <name evidence="1" type="ORF">E4A48_01320</name>
</gene>